<protein>
    <submittedName>
        <fullName evidence="1">ABC transporter permease</fullName>
    </submittedName>
</protein>
<name>A0AC61RS36_9FIRM</name>
<gene>
    <name evidence="1" type="ORF">E5329_18940</name>
</gene>
<comment type="caution">
    <text evidence="1">The sequence shown here is derived from an EMBL/GenBank/DDBJ whole genome shotgun (WGS) entry which is preliminary data.</text>
</comment>
<accession>A0AC61RS36</accession>
<evidence type="ECO:0000313" key="2">
    <source>
        <dbReference type="Proteomes" id="UP000304953"/>
    </source>
</evidence>
<dbReference type="EMBL" id="SRYA01000045">
    <property type="protein sequence ID" value="TGY92696.1"/>
    <property type="molecule type" value="Genomic_DNA"/>
</dbReference>
<dbReference type="Proteomes" id="UP000304953">
    <property type="component" value="Unassembled WGS sequence"/>
</dbReference>
<organism evidence="1 2">
    <name type="scientific">Petralouisia muris</name>
    <dbReference type="NCBI Taxonomy" id="3032872"/>
    <lineage>
        <taxon>Bacteria</taxon>
        <taxon>Bacillati</taxon>
        <taxon>Bacillota</taxon>
        <taxon>Clostridia</taxon>
        <taxon>Lachnospirales</taxon>
        <taxon>Lachnospiraceae</taxon>
        <taxon>Petralouisia</taxon>
    </lineage>
</organism>
<sequence>MGCLERALCYIRRKKMKSVLLLLLFLVINSMVLGTLGIRKVSLGLAEELRKNAESKIILESMEADHPFEETDMQAIEEEPNVNWLNRISEMQVGSTTCIPVAGSEGSENTFTVHGYDELEKDSPFADKVYRITEGNYPQGSEDIVVNQFLAEDNGIQLGDKIVFETVDGREQEAVVAGLFLSGMERSQTENVRTVNRIENQIYGTADFVNRLSGRTCFLNVAVYVNDPEQLTDTKEVLERMYQDRAAIGITDNTFQKLKMMIGQTGRITFLIFALTVTSGSLITGLLLAMWMRSRKTEIAVLISLGIAKGNILSQMILEEMILYFVAFVGAGIATKLLLPRISNSLAIMQGNSIALELSFSWQSGVLCIGLAGVVILTGIAIFPYMKKPVKETLSEMEG</sequence>
<proteinExistence type="predicted"/>
<keyword evidence="2" id="KW-1185">Reference proteome</keyword>
<evidence type="ECO:0000313" key="1">
    <source>
        <dbReference type="EMBL" id="TGY92696.1"/>
    </source>
</evidence>
<reference evidence="1" key="1">
    <citation type="submission" date="2019-04" db="EMBL/GenBank/DDBJ databases">
        <title>Microbes associate with the intestines of laboratory mice.</title>
        <authorList>
            <person name="Navarre W."/>
            <person name="Wong E."/>
            <person name="Huang K."/>
            <person name="Tropini C."/>
            <person name="Ng K."/>
            <person name="Yu B."/>
        </authorList>
    </citation>
    <scope>NUCLEOTIDE SEQUENCE</scope>
    <source>
        <strain evidence="1">NM01_1-7b</strain>
    </source>
</reference>